<name>A0A397Q7J8_9HYPH</name>
<dbReference type="Gene3D" id="3.40.50.150">
    <property type="entry name" value="Vaccinia Virus protein VP39"/>
    <property type="match status" value="1"/>
</dbReference>
<dbReference type="CDD" id="cd02440">
    <property type="entry name" value="AdoMet_MTases"/>
    <property type="match status" value="1"/>
</dbReference>
<evidence type="ECO:0000313" key="2">
    <source>
        <dbReference type="Proteomes" id="UP000266273"/>
    </source>
</evidence>
<comment type="caution">
    <text evidence="1">The sequence shown here is derived from an EMBL/GenBank/DDBJ whole genome shotgun (WGS) entry which is preliminary data.</text>
</comment>
<gene>
    <name evidence="1" type="ORF">BXY53_0863</name>
</gene>
<protein>
    <submittedName>
        <fullName evidence="1">Methionine biosynthesis protein MetW</fullName>
    </submittedName>
</protein>
<dbReference type="AlphaFoldDB" id="A0A397Q7J8"/>
<proteinExistence type="predicted"/>
<dbReference type="OrthoDB" id="9792690at2"/>
<dbReference type="EMBL" id="QXDF01000001">
    <property type="protein sequence ID" value="RIA55785.1"/>
    <property type="molecule type" value="Genomic_DNA"/>
</dbReference>
<dbReference type="Pfam" id="PF07021">
    <property type="entry name" value="MetW"/>
    <property type="match status" value="1"/>
</dbReference>
<keyword evidence="2" id="KW-1185">Reference proteome</keyword>
<evidence type="ECO:0000313" key="1">
    <source>
        <dbReference type="EMBL" id="RIA55785.1"/>
    </source>
</evidence>
<dbReference type="NCBIfam" id="TIGR02081">
    <property type="entry name" value="metW"/>
    <property type="match status" value="1"/>
</dbReference>
<dbReference type="InterPro" id="IPR029063">
    <property type="entry name" value="SAM-dependent_MTases_sf"/>
</dbReference>
<organism evidence="1 2">
    <name type="scientific">Dichotomicrobium thermohalophilum</name>
    <dbReference type="NCBI Taxonomy" id="933063"/>
    <lineage>
        <taxon>Bacteria</taxon>
        <taxon>Pseudomonadati</taxon>
        <taxon>Pseudomonadota</taxon>
        <taxon>Alphaproteobacteria</taxon>
        <taxon>Hyphomicrobiales</taxon>
        <taxon>Hyphomicrobiaceae</taxon>
        <taxon>Dichotomicrobium</taxon>
    </lineage>
</organism>
<reference evidence="1 2" key="1">
    <citation type="submission" date="2018-08" db="EMBL/GenBank/DDBJ databases">
        <title>Genomic Encyclopedia of Archaeal and Bacterial Type Strains, Phase II (KMG-II): from individual species to whole genera.</title>
        <authorList>
            <person name="Goeker M."/>
        </authorList>
    </citation>
    <scope>NUCLEOTIDE SEQUENCE [LARGE SCALE GENOMIC DNA]</scope>
    <source>
        <strain evidence="1 2">DSM 5002</strain>
    </source>
</reference>
<dbReference type="RefSeq" id="WP_119060637.1">
    <property type="nucleotide sequence ID" value="NZ_QXDF01000001.1"/>
</dbReference>
<dbReference type="Proteomes" id="UP000266273">
    <property type="component" value="Unassembled WGS sequence"/>
</dbReference>
<sequence>MDARTPGTGSRVDHLLIADMVEPGARVLDIGCDTGDLLKLLENVRDVDGRGVEISQSGVNFCVAKGLSVVQGDADRDLENYPDQAFDYALLSQTLQATRRPKYVLEQLLRIGRYAIVSFPNFGHWRIRFKLLFNGRMPKTENLPEDWYDTPNIHFCTIKDFISLCEEVDAKIVKPVALNSYGKPLRIGLPLSWQNLFGEQAVFLLTRK</sequence>
<dbReference type="SUPFAM" id="SSF53335">
    <property type="entry name" value="S-adenosyl-L-methionine-dependent methyltransferases"/>
    <property type="match status" value="1"/>
</dbReference>
<dbReference type="InterPro" id="IPR010743">
    <property type="entry name" value="Methionine_synth_MetW"/>
</dbReference>
<accession>A0A397Q7J8</accession>